<keyword evidence="2" id="KW-0732">Signal</keyword>
<evidence type="ECO:0000313" key="4">
    <source>
        <dbReference type="EMBL" id="KGF46446.1"/>
    </source>
</evidence>
<name>A0A096AIP2_9FIRM</name>
<dbReference type="PANTHER" id="PTHR43308">
    <property type="entry name" value="OUTER MEMBRANE PROTEIN ALPHA-RELATED"/>
    <property type="match status" value="1"/>
</dbReference>
<dbReference type="EMBL" id="JRNT01000040">
    <property type="protein sequence ID" value="KGF46446.1"/>
    <property type="molecule type" value="Genomic_DNA"/>
</dbReference>
<comment type="caution">
    <text evidence="4">The sequence shown here is derived from an EMBL/GenBank/DDBJ whole genome shotgun (WGS) entry which is preliminary data.</text>
</comment>
<evidence type="ECO:0000259" key="3">
    <source>
        <dbReference type="PROSITE" id="PS51272"/>
    </source>
</evidence>
<protein>
    <recommendedName>
        <fullName evidence="3">SLH domain-containing protein</fullName>
    </recommendedName>
</protein>
<feature type="domain" description="SLH" evidence="3">
    <location>
        <begin position="49"/>
        <end position="112"/>
    </location>
</feature>
<feature type="chain" id="PRO_5039088757" description="SLH domain-containing protein" evidence="2">
    <location>
        <begin position="23"/>
        <end position="406"/>
    </location>
</feature>
<evidence type="ECO:0000256" key="1">
    <source>
        <dbReference type="SAM" id="MobiDB-lite"/>
    </source>
</evidence>
<proteinExistence type="predicted"/>
<evidence type="ECO:0000256" key="2">
    <source>
        <dbReference type="SAM" id="SignalP"/>
    </source>
</evidence>
<dbReference type="Pfam" id="PF00395">
    <property type="entry name" value="SLH"/>
    <property type="match status" value="3"/>
</dbReference>
<sequence length="406" mass="44851">MKSSKLSLVVAICLSLSTTVISANTPSANIASPASATHKTASVDALLPLPAGVYSDTVNHWAKTAIAAMSNAGYISGYSDHTFQPNASMTREQIACVYATIINKEHHIDSQTPILTSAFSDVSITRWSNSAIATVCNSNIMGGYRNGTFNPEKAMTRQEFAVTALNFAKLEHVKTSNKNENIQFKDQDSFTDWGKSAIMALSEKGYLAYGPDVTFNPSDPITRAEVTSILYRIITNQPVMIEKANASTTHNVSSTVEKKDASKSNQEMTAENKQQKDLENSVFNKLNKIYKSSNKFQDYGVIYWKDNILHIAVKDRKKLSLIKTKFAAMKQVTVESSNYSQTEYNKIEKNFRKYYGSHEKSGMIIVIFPDVQNNQLYALVTTASASTQQGVDKTFASKVKMVVKTN</sequence>
<feature type="domain" description="SLH" evidence="3">
    <location>
        <begin position="115"/>
        <end position="178"/>
    </location>
</feature>
<feature type="region of interest" description="Disordered" evidence="1">
    <location>
        <begin position="246"/>
        <end position="276"/>
    </location>
</feature>
<reference evidence="4 5" key="1">
    <citation type="submission" date="2014-07" db="EMBL/GenBank/DDBJ databases">
        <authorList>
            <person name="McCorrison J."/>
            <person name="Sanka R."/>
            <person name="Torralba M."/>
            <person name="Gillis M."/>
            <person name="Haft D.H."/>
            <person name="Methe B."/>
            <person name="Sutton G."/>
            <person name="Nelson K.E."/>
        </authorList>
    </citation>
    <scope>NUCLEOTIDE SEQUENCE [LARGE SCALE GENOMIC DNA]</scope>
    <source>
        <strain evidence="4 5">DNF00314</strain>
    </source>
</reference>
<accession>A0A096AIP2</accession>
<dbReference type="PROSITE" id="PS51272">
    <property type="entry name" value="SLH"/>
    <property type="match status" value="3"/>
</dbReference>
<feature type="domain" description="SLH" evidence="3">
    <location>
        <begin position="181"/>
        <end position="244"/>
    </location>
</feature>
<feature type="signal peptide" evidence="2">
    <location>
        <begin position="1"/>
        <end position="22"/>
    </location>
</feature>
<dbReference type="InterPro" id="IPR001119">
    <property type="entry name" value="SLH_dom"/>
</dbReference>
<dbReference type="PANTHER" id="PTHR43308:SF5">
    <property type="entry name" value="S-LAYER PROTEIN _ PEPTIDOGLYCAN ENDO-BETA-N-ACETYLGLUCOSAMINIDASE"/>
    <property type="match status" value="1"/>
</dbReference>
<dbReference type="InterPro" id="IPR051465">
    <property type="entry name" value="Cell_Envelope_Struct_Comp"/>
</dbReference>
<dbReference type="AlphaFoldDB" id="A0A096AIP2"/>
<dbReference type="RefSeq" id="WP_038153226.1">
    <property type="nucleotide sequence ID" value="NZ_JRNT01000040.1"/>
</dbReference>
<organism evidence="4 5">
    <name type="scientific">Veillonella montpellierensis DNF00314</name>
    <dbReference type="NCBI Taxonomy" id="1401067"/>
    <lineage>
        <taxon>Bacteria</taxon>
        <taxon>Bacillati</taxon>
        <taxon>Bacillota</taxon>
        <taxon>Negativicutes</taxon>
        <taxon>Veillonellales</taxon>
        <taxon>Veillonellaceae</taxon>
        <taxon>Veillonella</taxon>
    </lineage>
</organism>
<feature type="compositionally biased region" description="Polar residues" evidence="1">
    <location>
        <begin position="263"/>
        <end position="272"/>
    </location>
</feature>
<dbReference type="eggNOG" id="COG5492">
    <property type="taxonomic scope" value="Bacteria"/>
</dbReference>
<evidence type="ECO:0000313" key="5">
    <source>
        <dbReference type="Proteomes" id="UP000029628"/>
    </source>
</evidence>
<keyword evidence="5" id="KW-1185">Reference proteome</keyword>
<gene>
    <name evidence="4" type="ORF">HMPREF0872_08355</name>
</gene>
<feature type="compositionally biased region" description="Polar residues" evidence="1">
    <location>
        <begin position="246"/>
        <end position="255"/>
    </location>
</feature>
<dbReference type="Proteomes" id="UP000029628">
    <property type="component" value="Unassembled WGS sequence"/>
</dbReference>